<dbReference type="Proteomes" id="UP000007374">
    <property type="component" value="Unassembled WGS sequence"/>
</dbReference>
<gene>
    <name evidence="2" type="ORF">NA8A_18212</name>
</gene>
<feature type="compositionally biased region" description="Basic residues" evidence="1">
    <location>
        <begin position="25"/>
        <end position="45"/>
    </location>
</feature>
<comment type="caution">
    <text evidence="2">The sequence shown here is derived from an EMBL/GenBank/DDBJ whole genome shotgun (WGS) entry which is preliminary data.</text>
</comment>
<keyword evidence="3" id="KW-1185">Reference proteome</keyword>
<accession>K2PI64</accession>
<protein>
    <submittedName>
        <fullName evidence="2">Uncharacterized protein</fullName>
    </submittedName>
</protein>
<evidence type="ECO:0000313" key="2">
    <source>
        <dbReference type="EMBL" id="EKF40852.1"/>
    </source>
</evidence>
<proteinExistence type="predicted"/>
<dbReference type="AlphaFoldDB" id="K2PI64"/>
<feature type="region of interest" description="Disordered" evidence="1">
    <location>
        <begin position="22"/>
        <end position="45"/>
    </location>
</feature>
<organism evidence="2 3">
    <name type="scientific">Nitratireductor indicus C115</name>
    <dbReference type="NCBI Taxonomy" id="1231190"/>
    <lineage>
        <taxon>Bacteria</taxon>
        <taxon>Pseudomonadati</taxon>
        <taxon>Pseudomonadota</taxon>
        <taxon>Alphaproteobacteria</taxon>
        <taxon>Hyphomicrobiales</taxon>
        <taxon>Phyllobacteriaceae</taxon>
        <taxon>Nitratireductor</taxon>
    </lineage>
</organism>
<name>K2PI64_9HYPH</name>
<reference evidence="2 3" key="1">
    <citation type="journal article" date="2012" name="J. Bacteriol.">
        <title>Genome Sequence of Nitratireductor indicus Type Strain C115.</title>
        <authorList>
            <person name="Lai Q."/>
            <person name="Li G."/>
            <person name="Yu Z."/>
            <person name="Shao Z."/>
        </authorList>
    </citation>
    <scope>NUCLEOTIDE SEQUENCE [LARGE SCALE GENOMIC DNA]</scope>
    <source>
        <strain evidence="2 3">C115</strain>
    </source>
</reference>
<evidence type="ECO:0000256" key="1">
    <source>
        <dbReference type="SAM" id="MobiDB-lite"/>
    </source>
</evidence>
<dbReference type="EMBL" id="AMSI01000014">
    <property type="protein sequence ID" value="EKF40852.1"/>
    <property type="molecule type" value="Genomic_DNA"/>
</dbReference>
<evidence type="ECO:0000313" key="3">
    <source>
        <dbReference type="Proteomes" id="UP000007374"/>
    </source>
</evidence>
<sequence>MHAQNRQAHAVQLDLFEGAEAPMVNKRRSRRGPPKTFFGRRGRKGRAILTPAGRLTLDDAIARSGPPEQIACAQ</sequence>